<name>A0A382HAJ0_9ZZZZ</name>
<proteinExistence type="predicted"/>
<dbReference type="AlphaFoldDB" id="A0A382HAJ0"/>
<gene>
    <name evidence="1" type="ORF">METZ01_LOCUS237046</name>
</gene>
<accession>A0A382HAJ0</accession>
<organism evidence="1">
    <name type="scientific">marine metagenome</name>
    <dbReference type="NCBI Taxonomy" id="408172"/>
    <lineage>
        <taxon>unclassified sequences</taxon>
        <taxon>metagenomes</taxon>
        <taxon>ecological metagenomes</taxon>
    </lineage>
</organism>
<protein>
    <submittedName>
        <fullName evidence="1">Uncharacterized protein</fullName>
    </submittedName>
</protein>
<evidence type="ECO:0000313" key="1">
    <source>
        <dbReference type="EMBL" id="SVB84192.1"/>
    </source>
</evidence>
<reference evidence="1" key="1">
    <citation type="submission" date="2018-05" db="EMBL/GenBank/DDBJ databases">
        <authorList>
            <person name="Lanie J.A."/>
            <person name="Ng W.-L."/>
            <person name="Kazmierczak K.M."/>
            <person name="Andrzejewski T.M."/>
            <person name="Davidsen T.M."/>
            <person name="Wayne K.J."/>
            <person name="Tettelin H."/>
            <person name="Glass J.I."/>
            <person name="Rusch D."/>
            <person name="Podicherti R."/>
            <person name="Tsui H.-C.T."/>
            <person name="Winkler M.E."/>
        </authorList>
    </citation>
    <scope>NUCLEOTIDE SEQUENCE</scope>
</reference>
<sequence length="96" mass="11498">MPTKKFDPHDPFDIVVTPVPLEEGRDGLGDMAKTIIQEYLTIGWSDKAIYQMFKKPKYAGPYSIYRQRGEQYVQRLIREEEDKYRFRVRNLVRKEI</sequence>
<dbReference type="EMBL" id="UINC01060077">
    <property type="protein sequence ID" value="SVB84192.1"/>
    <property type="molecule type" value="Genomic_DNA"/>
</dbReference>